<name>A0A1E5WC37_9POAL</name>
<dbReference type="EMBL" id="LWDX02013749">
    <property type="protein sequence ID" value="OEL34957.1"/>
    <property type="molecule type" value="Genomic_DNA"/>
</dbReference>
<evidence type="ECO:0000259" key="2">
    <source>
        <dbReference type="Pfam" id="PF13968"/>
    </source>
</evidence>
<reference evidence="3 4" key="1">
    <citation type="submission" date="2016-09" db="EMBL/GenBank/DDBJ databases">
        <title>The draft genome of Dichanthelium oligosanthes: A C3 panicoid grass species.</title>
        <authorList>
            <person name="Studer A.J."/>
            <person name="Schnable J.C."/>
            <person name="Brutnell T.P."/>
        </authorList>
    </citation>
    <scope>NUCLEOTIDE SEQUENCE [LARGE SCALE GENOMIC DNA]</scope>
    <source>
        <strain evidence="4">cv. Kellogg 1175</strain>
        <tissue evidence="3">Leaf</tissue>
    </source>
</reference>
<feature type="transmembrane region" description="Helical" evidence="1">
    <location>
        <begin position="130"/>
        <end position="150"/>
    </location>
</feature>
<keyword evidence="1" id="KW-0472">Membrane</keyword>
<evidence type="ECO:0000313" key="4">
    <source>
        <dbReference type="Proteomes" id="UP000095767"/>
    </source>
</evidence>
<gene>
    <name evidence="3" type="ORF">BAE44_0004023</name>
</gene>
<sequence length="690" mass="79428">MARAGPLDLWNEWATQILVLLSLTLQVVLLFAGIRRRKASAVPRFLLWLAYLMADSTAIYAVGHLAISSAPREHQVVAFWAPFLLLHLGGPDSITAYALEDNQLWKRHFLTLVVQVLGAGYVLYKHVAGNGMLVTLAAVLMSAVGVVKYAERTWALRRANFSSIRRSLRDVPSNKHQHRYLQDHDGYCLRWDEDTEDESLLQRAHSLFNICKRGIVDSVIEMDSDTPDTETIHMIKELKKDSRSMWTVMEMELSLMYDILYTKADVIHTWTGYSIRAFSAPAIFASFLLFQFSGKDGNSRVDVVITYILLGGALTLEMASLLSALGSSWALAFLRTTRWSWLRHAVLCSGRWHRFRRAVLSLSRFARTMMGSSSHDCRRWADTMEQYNILHFCTAQVDSTTHLIDRMAKMLEFREWWERKHSWAKVVIPDVVRDRTKAMVSIEDLNTMGLLRKNWVEVGLGIDKHKDFLGKLGTFKGVDFHESILIWHIATDLFLTSSKQAKEDEARPIVEAIIAVSNYMMFLMAKRPYMLPGLPQNWLYERTCENLVQIWDEHHRESGSFSVFTQFTVLSKLFRYPDDPRYSRLEQRKELAGIILHKYEDKKSTFDARVPRLTYACQIASLLIKKEQEDETYSVGVLVDLWMGFLLYAANRCNRASHAKKLNSGGEFTTVVWLMIEHLYQISFSRKQGP</sequence>
<keyword evidence="4" id="KW-1185">Reference proteome</keyword>
<feature type="transmembrane region" description="Helical" evidence="1">
    <location>
        <begin position="108"/>
        <end position="124"/>
    </location>
</feature>
<proteinExistence type="predicted"/>
<keyword evidence="1" id="KW-0812">Transmembrane</keyword>
<evidence type="ECO:0000256" key="1">
    <source>
        <dbReference type="SAM" id="Phobius"/>
    </source>
</evidence>
<dbReference type="Pfam" id="PF04578">
    <property type="entry name" value="DUF594"/>
    <property type="match status" value="1"/>
</dbReference>
<comment type="caution">
    <text evidence="3">The sequence shown here is derived from an EMBL/GenBank/DDBJ whole genome shotgun (WGS) entry which is preliminary data.</text>
</comment>
<organism evidence="3 4">
    <name type="scientific">Dichanthelium oligosanthes</name>
    <dbReference type="NCBI Taxonomy" id="888268"/>
    <lineage>
        <taxon>Eukaryota</taxon>
        <taxon>Viridiplantae</taxon>
        <taxon>Streptophyta</taxon>
        <taxon>Embryophyta</taxon>
        <taxon>Tracheophyta</taxon>
        <taxon>Spermatophyta</taxon>
        <taxon>Magnoliopsida</taxon>
        <taxon>Liliopsida</taxon>
        <taxon>Poales</taxon>
        <taxon>Poaceae</taxon>
        <taxon>PACMAD clade</taxon>
        <taxon>Panicoideae</taxon>
        <taxon>Panicodae</taxon>
        <taxon>Paniceae</taxon>
        <taxon>Dichantheliinae</taxon>
        <taxon>Dichanthelium</taxon>
    </lineage>
</organism>
<accession>A0A1E5WC37</accession>
<dbReference type="STRING" id="888268.A0A1E5WC37"/>
<dbReference type="Proteomes" id="UP000095767">
    <property type="component" value="Unassembled WGS sequence"/>
</dbReference>
<dbReference type="Pfam" id="PF13968">
    <property type="entry name" value="DUF4220"/>
    <property type="match status" value="1"/>
</dbReference>
<feature type="transmembrane region" description="Helical" evidence="1">
    <location>
        <begin position="304"/>
        <end position="334"/>
    </location>
</feature>
<dbReference type="InterPro" id="IPR007658">
    <property type="entry name" value="DUF594"/>
</dbReference>
<keyword evidence="1" id="KW-1133">Transmembrane helix</keyword>
<feature type="transmembrane region" description="Helical" evidence="1">
    <location>
        <begin position="13"/>
        <end position="33"/>
    </location>
</feature>
<feature type="transmembrane region" description="Helical" evidence="1">
    <location>
        <begin position="79"/>
        <end position="99"/>
    </location>
</feature>
<evidence type="ECO:0000313" key="3">
    <source>
        <dbReference type="EMBL" id="OEL34957.1"/>
    </source>
</evidence>
<dbReference type="AlphaFoldDB" id="A0A1E5WC37"/>
<dbReference type="PANTHER" id="PTHR31325">
    <property type="entry name" value="OS01G0798800 PROTEIN-RELATED"/>
    <property type="match status" value="1"/>
</dbReference>
<feature type="transmembrane region" description="Helical" evidence="1">
    <location>
        <begin position="45"/>
        <end position="67"/>
    </location>
</feature>
<dbReference type="InterPro" id="IPR025315">
    <property type="entry name" value="DUF4220"/>
</dbReference>
<feature type="domain" description="DUF4220" evidence="2">
    <location>
        <begin position="48"/>
        <end position="392"/>
    </location>
</feature>
<protein>
    <recommendedName>
        <fullName evidence="2">DUF4220 domain-containing protein</fullName>
    </recommendedName>
</protein>
<feature type="transmembrane region" description="Helical" evidence="1">
    <location>
        <begin position="273"/>
        <end position="292"/>
    </location>
</feature>
<dbReference type="OrthoDB" id="625425at2759"/>